<dbReference type="InterPro" id="IPR002081">
    <property type="entry name" value="Cryptochrome/DNA_photolyase_1"/>
</dbReference>
<dbReference type="EMBL" id="AGNL01025241">
    <property type="protein sequence ID" value="EJK58421.1"/>
    <property type="molecule type" value="Genomic_DNA"/>
</dbReference>
<feature type="site" description="Electron transfer via tryptophanyl radical" evidence="5">
    <location>
        <position position="360"/>
    </location>
</feature>
<keyword evidence="2 4" id="KW-0285">Flavoprotein</keyword>
<dbReference type="GO" id="GO:0043153">
    <property type="term" value="P:entrainment of circadian clock by photoperiod"/>
    <property type="evidence" value="ECO:0007669"/>
    <property type="project" value="TreeGrafter"/>
</dbReference>
<comment type="similarity">
    <text evidence="1">Belongs to the DNA photolyase class-1 family.</text>
</comment>
<comment type="cofactor">
    <cofactor evidence="4">
        <name>FAD</name>
        <dbReference type="ChEBI" id="CHEBI:57692"/>
    </cofactor>
    <text evidence="4">Binds 1 FAD per subunit.</text>
</comment>
<dbReference type="GO" id="GO:0071949">
    <property type="term" value="F:FAD binding"/>
    <property type="evidence" value="ECO:0007669"/>
    <property type="project" value="TreeGrafter"/>
</dbReference>
<evidence type="ECO:0000256" key="3">
    <source>
        <dbReference type="ARBA" id="ARBA00022827"/>
    </source>
</evidence>
<feature type="compositionally biased region" description="Basic residues" evidence="6">
    <location>
        <begin position="552"/>
        <end position="564"/>
    </location>
</feature>
<evidence type="ECO:0000256" key="5">
    <source>
        <dbReference type="PIRSR" id="PIRSR602081-2"/>
    </source>
</evidence>
<protein>
    <recommendedName>
        <fullName evidence="7">Photolyase/cryptochrome alpha/beta domain-containing protein</fullName>
    </recommendedName>
</protein>
<feature type="binding site" evidence="4">
    <location>
        <begin position="282"/>
        <end position="286"/>
    </location>
    <ligand>
        <name>FAD</name>
        <dbReference type="ChEBI" id="CHEBI:57692"/>
    </ligand>
</feature>
<keyword evidence="9" id="KW-1185">Reference proteome</keyword>
<name>K0SBV5_THAOC</name>
<dbReference type="OrthoDB" id="435881at2759"/>
<evidence type="ECO:0000256" key="4">
    <source>
        <dbReference type="PIRSR" id="PIRSR602081-1"/>
    </source>
</evidence>
<accession>K0SBV5</accession>
<sequence length="564" mass="63306">MSAKSGENVAMHWFRKGLRLHDNPALLHALSLTKNGGSIFPVYVVDPNSYQLLKCSVNRARFLLECCQDLDESLKRCGSRLYVATGDPVEVLPEMWKKFGVTHMTHESDETGEPYALQRDTAVAAVAKDAGVEVIDFTSETLRPLGNREGGYVANCGGDASSVPATMTSFQKLFSRIDKGNIPEPLDAPKKEDFPISADEYENDYLTLKHPCDIPWPRGQNRSQIGPIWNRADANKVTSHIANGGESYALDRLQKTITARPNWTAQYEKPKTSCTEVSDPSTTVLSPYLSIGCISPRTVWHAIETANKQAKTNRTQPPVSLHGQLLWRDFNNLMAHSANSQHAGSWGQIKNNAFCRDIPWSSDPNMLSSWKEGRTGYPWIDACMAQLRSEGWIHHLGRHAVACFLTRGDLWQSWVEGADHFEAELLDADYALNSFNWMWLSASGFFYQYFRCYSPIQFQKKNDPNGNYIRKWVPELAEMPAKHIYEPWKANVSILKTAGVKLGKTYPRPIVDHAVVSKENMSKMKLAYDLHKKSQGGGKKPASTSGTEPPKKKAKKVKKQTKLK</sequence>
<dbReference type="GO" id="GO:0032922">
    <property type="term" value="P:circadian regulation of gene expression"/>
    <property type="evidence" value="ECO:0007669"/>
    <property type="project" value="TreeGrafter"/>
</dbReference>
<evidence type="ECO:0000313" key="9">
    <source>
        <dbReference type="Proteomes" id="UP000266841"/>
    </source>
</evidence>
<comment type="caution">
    <text evidence="8">The sequence shown here is derived from an EMBL/GenBank/DDBJ whole genome shotgun (WGS) entry which is preliminary data.</text>
</comment>
<gene>
    <name evidence="8" type="ORF">THAOC_21454</name>
</gene>
<evidence type="ECO:0000256" key="2">
    <source>
        <dbReference type="ARBA" id="ARBA00022630"/>
    </source>
</evidence>
<feature type="region of interest" description="Disordered" evidence="6">
    <location>
        <begin position="530"/>
        <end position="564"/>
    </location>
</feature>
<reference evidence="8 9" key="1">
    <citation type="journal article" date="2012" name="Genome Biol.">
        <title>Genome and low-iron response of an oceanic diatom adapted to chronic iron limitation.</title>
        <authorList>
            <person name="Lommer M."/>
            <person name="Specht M."/>
            <person name="Roy A.S."/>
            <person name="Kraemer L."/>
            <person name="Andreson R."/>
            <person name="Gutowska M.A."/>
            <person name="Wolf J."/>
            <person name="Bergner S.V."/>
            <person name="Schilhabel M.B."/>
            <person name="Klostermeier U.C."/>
            <person name="Beiko R.G."/>
            <person name="Rosenstiel P."/>
            <person name="Hippler M."/>
            <person name="Laroche J."/>
        </authorList>
    </citation>
    <scope>NUCLEOTIDE SEQUENCE [LARGE SCALE GENOMIC DNA]</scope>
    <source>
        <strain evidence="8 9">CCMP1005</strain>
    </source>
</reference>
<dbReference type="Pfam" id="PF00875">
    <property type="entry name" value="DNA_photolyase"/>
    <property type="match status" value="1"/>
</dbReference>
<evidence type="ECO:0000256" key="6">
    <source>
        <dbReference type="SAM" id="MobiDB-lite"/>
    </source>
</evidence>
<dbReference type="OMA" id="GNWNYTA"/>
<dbReference type="GO" id="GO:0003904">
    <property type="term" value="F:deoxyribodipyrimidine photo-lyase activity"/>
    <property type="evidence" value="ECO:0007669"/>
    <property type="project" value="TreeGrafter"/>
</dbReference>
<dbReference type="AlphaFoldDB" id="K0SBV5"/>
<dbReference type="InterPro" id="IPR014729">
    <property type="entry name" value="Rossmann-like_a/b/a_fold"/>
</dbReference>
<dbReference type="InterPro" id="IPR036155">
    <property type="entry name" value="Crypto/Photolyase_N_sf"/>
</dbReference>
<dbReference type="PANTHER" id="PTHR11455:SF9">
    <property type="entry name" value="CRYPTOCHROME CIRCADIAN CLOCK 5 ISOFORM X1"/>
    <property type="match status" value="1"/>
</dbReference>
<dbReference type="SUPFAM" id="SSF52425">
    <property type="entry name" value="Cryptochrome/photolyase, N-terminal domain"/>
    <property type="match status" value="1"/>
</dbReference>
<dbReference type="GO" id="GO:0005634">
    <property type="term" value="C:nucleus"/>
    <property type="evidence" value="ECO:0007669"/>
    <property type="project" value="TreeGrafter"/>
</dbReference>
<evidence type="ECO:0000256" key="1">
    <source>
        <dbReference type="ARBA" id="ARBA00005862"/>
    </source>
</evidence>
<keyword evidence="3 4" id="KW-0274">FAD</keyword>
<evidence type="ECO:0000259" key="7">
    <source>
        <dbReference type="PROSITE" id="PS51645"/>
    </source>
</evidence>
<feature type="site" description="Electron transfer via tryptophanyl radical" evidence="5">
    <location>
        <position position="437"/>
    </location>
</feature>
<organism evidence="8 9">
    <name type="scientific">Thalassiosira oceanica</name>
    <name type="common">Marine diatom</name>
    <dbReference type="NCBI Taxonomy" id="159749"/>
    <lineage>
        <taxon>Eukaryota</taxon>
        <taxon>Sar</taxon>
        <taxon>Stramenopiles</taxon>
        <taxon>Ochrophyta</taxon>
        <taxon>Bacillariophyta</taxon>
        <taxon>Coscinodiscophyceae</taxon>
        <taxon>Thalassiosirophycidae</taxon>
        <taxon>Thalassiosirales</taxon>
        <taxon>Thalassiosiraceae</taxon>
        <taxon>Thalassiosira</taxon>
    </lineage>
</organism>
<dbReference type="SUPFAM" id="SSF48173">
    <property type="entry name" value="Cryptochrome/photolyase FAD-binding domain"/>
    <property type="match status" value="1"/>
</dbReference>
<dbReference type="GO" id="GO:0003677">
    <property type="term" value="F:DNA binding"/>
    <property type="evidence" value="ECO:0007669"/>
    <property type="project" value="TreeGrafter"/>
</dbReference>
<dbReference type="eggNOG" id="KOG0133">
    <property type="taxonomic scope" value="Eukaryota"/>
</dbReference>
<dbReference type="InterPro" id="IPR036134">
    <property type="entry name" value="Crypto/Photolyase_FAD-like_sf"/>
</dbReference>
<feature type="site" description="Electron transfer via tryptophanyl radical" evidence="5">
    <location>
        <position position="414"/>
    </location>
</feature>
<dbReference type="Proteomes" id="UP000266841">
    <property type="component" value="Unassembled WGS sequence"/>
</dbReference>
<dbReference type="PROSITE" id="PS51645">
    <property type="entry name" value="PHR_CRY_ALPHA_BETA"/>
    <property type="match status" value="1"/>
</dbReference>
<proteinExistence type="inferred from homology"/>
<dbReference type="InterPro" id="IPR005101">
    <property type="entry name" value="Cryptochr/Photolyase_FAD-bd"/>
</dbReference>
<dbReference type="InterPro" id="IPR006050">
    <property type="entry name" value="DNA_photolyase_N"/>
</dbReference>
<evidence type="ECO:0000313" key="8">
    <source>
        <dbReference type="EMBL" id="EJK58421.1"/>
    </source>
</evidence>
<dbReference type="Gene3D" id="1.10.579.10">
    <property type="entry name" value="DNA Cyclobutane Dipyrimidine Photolyase, subunit A, domain 3"/>
    <property type="match status" value="1"/>
</dbReference>
<feature type="binding site" evidence="4">
    <location>
        <begin position="427"/>
        <end position="429"/>
    </location>
    <ligand>
        <name>FAD</name>
        <dbReference type="ChEBI" id="CHEBI:57692"/>
    </ligand>
</feature>
<feature type="domain" description="Photolyase/cryptochrome alpha/beta" evidence="7">
    <location>
        <begin position="8"/>
        <end position="142"/>
    </location>
</feature>
<dbReference type="Gene3D" id="1.25.40.80">
    <property type="match status" value="1"/>
</dbReference>
<dbReference type="PANTHER" id="PTHR11455">
    <property type="entry name" value="CRYPTOCHROME"/>
    <property type="match status" value="1"/>
</dbReference>
<dbReference type="Pfam" id="PF03441">
    <property type="entry name" value="FAD_binding_7"/>
    <property type="match status" value="1"/>
</dbReference>
<feature type="binding site" evidence="4">
    <location>
        <position position="267"/>
    </location>
    <ligand>
        <name>FAD</name>
        <dbReference type="ChEBI" id="CHEBI:57692"/>
    </ligand>
</feature>
<dbReference type="Gene3D" id="3.40.50.620">
    <property type="entry name" value="HUPs"/>
    <property type="match status" value="1"/>
</dbReference>
<dbReference type="GO" id="GO:0005737">
    <property type="term" value="C:cytoplasm"/>
    <property type="evidence" value="ECO:0007669"/>
    <property type="project" value="TreeGrafter"/>
</dbReference>